<reference evidence="1" key="1">
    <citation type="submission" date="2009-04" db="EMBL/GenBank/DDBJ databases">
        <authorList>
            <person name="Weinstock G."/>
            <person name="Sodergren E."/>
            <person name="Clifton S."/>
            <person name="Fulton L."/>
            <person name="Fulton B."/>
            <person name="Courtney L."/>
            <person name="Fronick C."/>
            <person name="Harrison M."/>
            <person name="Strong C."/>
            <person name="Farmer C."/>
            <person name="Delahaunty K."/>
            <person name="Markovic C."/>
            <person name="Hall O."/>
            <person name="Minx P."/>
            <person name="Tomlinson C."/>
            <person name="Mitreva M."/>
            <person name="Nelson J."/>
            <person name="Hou S."/>
            <person name="Wollam A."/>
            <person name="Pepin K.H."/>
            <person name="Johnson M."/>
            <person name="Bhonagiri V."/>
            <person name="Nash W.E."/>
            <person name="Warren W."/>
            <person name="Chinwalla A."/>
            <person name="Mardis E.R."/>
            <person name="Wilson R.K."/>
        </authorList>
    </citation>
    <scope>NUCLEOTIDE SEQUENCE [LARGE SCALE GENOMIC DNA]</scope>
    <source>
        <strain evidence="1">ATCC 17748</strain>
    </source>
</reference>
<keyword evidence="2" id="KW-1185">Reference proteome</keyword>
<dbReference type="Gene3D" id="2.170.120.40">
    <property type="entry name" value="YbbR-like domain"/>
    <property type="match status" value="2"/>
</dbReference>
<gene>
    <name evidence="1" type="ORF">VEIDISOL_01846</name>
</gene>
<dbReference type="InterPro" id="IPR012505">
    <property type="entry name" value="YbbR"/>
</dbReference>
<comment type="caution">
    <text evidence="1">The sequence shown here is derived from an EMBL/GenBank/DDBJ whole genome shotgun (WGS) entry which is preliminary data.</text>
</comment>
<dbReference type="PANTHER" id="PTHR37804:SF1">
    <property type="entry name" value="CDAA REGULATORY PROTEIN CDAR"/>
    <property type="match status" value="1"/>
</dbReference>
<organism evidence="1 2">
    <name type="scientific">Veillonella dispar ATCC 17748</name>
    <dbReference type="NCBI Taxonomy" id="546273"/>
    <lineage>
        <taxon>Bacteria</taxon>
        <taxon>Bacillati</taxon>
        <taxon>Bacillota</taxon>
        <taxon>Negativicutes</taxon>
        <taxon>Veillonellales</taxon>
        <taxon>Veillonellaceae</taxon>
        <taxon>Veillonella</taxon>
    </lineage>
</organism>
<dbReference type="CDD" id="cd20206">
    <property type="entry name" value="YbbR"/>
    <property type="match status" value="1"/>
</dbReference>
<proteinExistence type="predicted"/>
<sequence>MGGKKMMIHLKRNWPAKLVSLLAAIVMWFFIMRGQNPVMEVTYTVPVQVQNLDSHYIIEDAPDVARIVLSGPRDTIMSIKADTLRAYIDASGVKPGQNNVTIGFTPPAGMSLVEVEPYTITINVDEYAERKIPVEIFPIGKFSDDVALKSYAIVPKEVTVSGRKQLVNAVNKVVMKVNIDGQTKNFSAVSTLEAWDVSGNVLDVQINPYLGQAQYELNLLRKDKAVPITVPTVGTVADGYEVKSISVTPTQLTVTGREEMIDSVSEIQTEPIDLTGATKGIQGNYNLVLPSGVNSNVTTVHVKVDIQKKTT</sequence>
<dbReference type="Pfam" id="PF07949">
    <property type="entry name" value="YbbR"/>
    <property type="match status" value="3"/>
</dbReference>
<protein>
    <submittedName>
        <fullName evidence="1">YbbR-like protein</fullName>
    </submittedName>
</protein>
<accession>C4FSF6</accession>
<dbReference type="AlphaFoldDB" id="C4FSF6"/>
<dbReference type="Gene3D" id="2.170.120.30">
    <property type="match status" value="1"/>
</dbReference>
<dbReference type="EMBL" id="ACIK02000019">
    <property type="protein sequence ID" value="EEP64784.1"/>
    <property type="molecule type" value="Genomic_DNA"/>
</dbReference>
<evidence type="ECO:0000313" key="1">
    <source>
        <dbReference type="EMBL" id="EEP64784.1"/>
    </source>
</evidence>
<dbReference type="eggNOG" id="COG4856">
    <property type="taxonomic scope" value="Bacteria"/>
</dbReference>
<evidence type="ECO:0000313" key="2">
    <source>
        <dbReference type="Proteomes" id="UP000003529"/>
    </source>
</evidence>
<name>C4FSF6_9FIRM</name>
<dbReference type="HOGENOM" id="CLU_039811_1_1_9"/>
<dbReference type="Proteomes" id="UP000003529">
    <property type="component" value="Unassembled WGS sequence"/>
</dbReference>
<dbReference type="PANTHER" id="PTHR37804">
    <property type="entry name" value="CDAA REGULATORY PROTEIN CDAR"/>
    <property type="match status" value="1"/>
</dbReference>
<dbReference type="InterPro" id="IPR053154">
    <property type="entry name" value="c-di-AMP_regulator"/>
</dbReference>